<name>A0A061RN89_9CHLO</name>
<evidence type="ECO:0000256" key="1">
    <source>
        <dbReference type="ARBA" id="ARBA00004477"/>
    </source>
</evidence>
<feature type="transmembrane region" description="Helical" evidence="9">
    <location>
        <begin position="208"/>
        <end position="228"/>
    </location>
</feature>
<dbReference type="PANTHER" id="PTHR13117:SF5">
    <property type="entry name" value="PROTEIN RFT1 HOMOLOG"/>
    <property type="match status" value="1"/>
</dbReference>
<organism evidence="10">
    <name type="scientific">Tetraselmis sp. GSL018</name>
    <dbReference type="NCBI Taxonomy" id="582737"/>
    <lineage>
        <taxon>Eukaryota</taxon>
        <taxon>Viridiplantae</taxon>
        <taxon>Chlorophyta</taxon>
        <taxon>core chlorophytes</taxon>
        <taxon>Chlorodendrophyceae</taxon>
        <taxon>Chlorodendrales</taxon>
        <taxon>Chlorodendraceae</taxon>
        <taxon>Tetraselmis</taxon>
    </lineage>
</organism>
<dbReference type="GO" id="GO:0034203">
    <property type="term" value="P:glycolipid translocation"/>
    <property type="evidence" value="ECO:0007669"/>
    <property type="project" value="TreeGrafter"/>
</dbReference>
<sequence length="246" mass="25957">MAALESSHNQGIYGMVSNLGSLFVRLVLQPLEELHGVLRATTLVGCVVAAFGPAYSYTALRLVYGRRWADSETAPALGAYSVFVALLAVNGVSEAFTHAAGDERQLRAANGALLAFGVAHMGLSFFLCKAAGTYGLIAADAVGMLMRIAYSIAFMRRFFRDVEEVDAWGWLPHPATIAALAGSAAAALTSERLTTATRRESGYATAAATHVAVGVGLLSVVAAVAARYEGPQLRAALKLKRHSKRD</sequence>
<dbReference type="GO" id="GO:0005789">
    <property type="term" value="C:endoplasmic reticulum membrane"/>
    <property type="evidence" value="ECO:0007669"/>
    <property type="project" value="UniProtKB-SubCell"/>
</dbReference>
<evidence type="ECO:0000256" key="9">
    <source>
        <dbReference type="RuleBase" id="RU365067"/>
    </source>
</evidence>
<feature type="transmembrane region" description="Helical" evidence="9">
    <location>
        <begin position="133"/>
        <end position="155"/>
    </location>
</feature>
<dbReference type="GO" id="GO:0006488">
    <property type="term" value="P:dolichol-linked oligosaccharide biosynthetic process"/>
    <property type="evidence" value="ECO:0007669"/>
    <property type="project" value="InterPro"/>
</dbReference>
<protein>
    <recommendedName>
        <fullName evidence="9">Protein RFT1 homolog</fullName>
    </recommendedName>
</protein>
<evidence type="ECO:0000256" key="8">
    <source>
        <dbReference type="ARBA" id="ARBA00045912"/>
    </source>
</evidence>
<feature type="transmembrane region" description="Helical" evidence="9">
    <location>
        <begin position="40"/>
        <end position="57"/>
    </location>
</feature>
<evidence type="ECO:0000256" key="5">
    <source>
        <dbReference type="ARBA" id="ARBA00022824"/>
    </source>
</evidence>
<comment type="function">
    <text evidence="8 9">Intramembrane glycolipid transporter that operates in the biosynthetic pathway of dolichol-linked oligosaccharides, the glycan precursors employed in protein asparagine (N)-glycosylation. The sequential addition of sugars to dolichol pyrophosphate produces dolichol-linked oligosaccharides containing fourteen sugars, including two GlcNAcs, nine mannoses and three glucoses. Once assembled, the oligosaccharide is transferred from the lipid to nascent proteins by oligosaccharyltransferases. The assembly of dolichol-linked oligosaccharides begins on the cytosolic side of the endoplasmic reticulum membrane and finishes in its lumen. RFT1 could mediate the translocation of the cytosolically oriented intermediate DolPP-GlcNAc2Man5, produced by ALG11, into the ER lumen where dolichol-linked oligosaccharides assembly continues. However, the intramembrane lipid transporter activity could not be confirmed in vitro.</text>
</comment>
<feature type="transmembrane region" description="Helical" evidence="9">
    <location>
        <begin position="12"/>
        <end position="28"/>
    </location>
</feature>
<dbReference type="InterPro" id="IPR007594">
    <property type="entry name" value="RFT1"/>
</dbReference>
<reference evidence="10" key="1">
    <citation type="submission" date="2014-05" db="EMBL/GenBank/DDBJ databases">
        <title>The transcriptome of the halophilic microalga Tetraselmis sp. GSL018 isolated from the Great Salt Lake, Utah.</title>
        <authorList>
            <person name="Jinkerson R.E."/>
            <person name="D'Adamo S."/>
            <person name="Posewitz M.C."/>
        </authorList>
    </citation>
    <scope>NUCLEOTIDE SEQUENCE</scope>
    <source>
        <strain evidence="10">GSL018</strain>
    </source>
</reference>
<comment type="subcellular location">
    <subcellularLocation>
        <location evidence="1 9">Endoplasmic reticulum membrane</location>
        <topology evidence="1 9">Multi-pass membrane protein</topology>
    </subcellularLocation>
</comment>
<evidence type="ECO:0000256" key="3">
    <source>
        <dbReference type="ARBA" id="ARBA00010288"/>
    </source>
</evidence>
<dbReference type="EMBL" id="GBEZ01012432">
    <property type="protein sequence ID" value="JAC73453.1"/>
    <property type="molecule type" value="Transcribed_RNA"/>
</dbReference>
<keyword evidence="4 9" id="KW-0812">Transmembrane</keyword>
<evidence type="ECO:0000256" key="7">
    <source>
        <dbReference type="ARBA" id="ARBA00023136"/>
    </source>
</evidence>
<dbReference type="Pfam" id="PF04506">
    <property type="entry name" value="Rft-1"/>
    <property type="match status" value="2"/>
</dbReference>
<evidence type="ECO:0000256" key="2">
    <source>
        <dbReference type="ARBA" id="ARBA00004922"/>
    </source>
</evidence>
<feature type="transmembrane region" description="Helical" evidence="9">
    <location>
        <begin position="108"/>
        <end position="127"/>
    </location>
</feature>
<evidence type="ECO:0000313" key="10">
    <source>
        <dbReference type="EMBL" id="JAC73453.1"/>
    </source>
</evidence>
<keyword evidence="6 9" id="KW-1133">Transmembrane helix</keyword>
<evidence type="ECO:0000256" key="4">
    <source>
        <dbReference type="ARBA" id="ARBA00022692"/>
    </source>
</evidence>
<comment type="caution">
    <text evidence="9">Lacks conserved residue(s) required for the propagation of feature annotation.</text>
</comment>
<evidence type="ECO:0000256" key="6">
    <source>
        <dbReference type="ARBA" id="ARBA00022989"/>
    </source>
</evidence>
<proteinExistence type="inferred from homology"/>
<feature type="transmembrane region" description="Helical" evidence="9">
    <location>
        <begin position="77"/>
        <end position="96"/>
    </location>
</feature>
<dbReference type="PANTHER" id="PTHR13117">
    <property type="entry name" value="ENDOPLASMIC RETICULUM MULTISPAN TRANSMEMBRANE PROTEIN-RELATED"/>
    <property type="match status" value="1"/>
</dbReference>
<keyword evidence="5" id="KW-0256">Endoplasmic reticulum</keyword>
<accession>A0A061RN89</accession>
<dbReference type="AlphaFoldDB" id="A0A061RN89"/>
<comment type="pathway">
    <text evidence="2">Protein modification; protein glycosylation.</text>
</comment>
<feature type="transmembrane region" description="Helical" evidence="9">
    <location>
        <begin position="167"/>
        <end position="188"/>
    </location>
</feature>
<keyword evidence="7 9" id="KW-0472">Membrane</keyword>
<comment type="similarity">
    <text evidence="3 9">Belongs to the RFT1 family.</text>
</comment>
<gene>
    <name evidence="10" type="primary">RFT1</name>
    <name evidence="10" type="ORF">TSPGSL018_28841</name>
</gene>